<proteinExistence type="inferred from homology"/>
<dbReference type="PANTHER" id="PTHR47991">
    <property type="entry name" value="OXOGLUTARATE/IRON-DEPENDENT DIOXYGENASE"/>
    <property type="match status" value="1"/>
</dbReference>
<feature type="domain" description="Fe2OG dioxygenase" evidence="4">
    <location>
        <begin position="159"/>
        <end position="259"/>
    </location>
</feature>
<keyword evidence="1 3" id="KW-0479">Metal-binding</keyword>
<dbReference type="FunFam" id="2.60.120.330:FF:000079">
    <property type="entry name" value="Protein SRG1"/>
    <property type="match status" value="1"/>
</dbReference>
<dbReference type="Pfam" id="PF03171">
    <property type="entry name" value="2OG-FeII_Oxy"/>
    <property type="match status" value="1"/>
</dbReference>
<protein>
    <recommendedName>
        <fullName evidence="4">Fe2OG dioxygenase domain-containing protein</fullName>
    </recommendedName>
</protein>
<reference evidence="5" key="1">
    <citation type="submission" date="2013-05" db="EMBL/GenBank/DDBJ databases">
        <title>Building the sugarcane genome for biotechnology and identifying evolutionary trends.</title>
        <authorList>
            <person name="De Setta N."/>
            <person name="Monteiro-Vitorello C.B."/>
            <person name="Metcalfe C.J."/>
            <person name="Cruz G.M.Q."/>
            <person name="Del Bem L.E."/>
            <person name="Vicentini R."/>
            <person name="Nogueira F.T.S."/>
            <person name="Campos R.A."/>
            <person name="Nunes S.L."/>
            <person name="Turrini P.C.G."/>
            <person name="Vieira A.P."/>
            <person name="Cruz E.A.O."/>
            <person name="Correa T.C.S."/>
            <person name="Hotta C.T."/>
            <person name="de Mello-Varani A."/>
            <person name="Vautrin S."/>
            <person name="Trindade A.S."/>
            <person name="Vilela M.M."/>
            <person name="Horta C.L."/>
            <person name="Sato P.M."/>
            <person name="de Andrade R.F."/>
            <person name="Nishiyama M.Y."/>
            <person name="Cardoso-Silva C.B."/>
            <person name="Scortecci K.C."/>
            <person name="Garcia A.A.F."/>
            <person name="Carneiro M.S."/>
            <person name="Kim C."/>
            <person name="Paterson A.H."/>
            <person name="Berges H."/>
            <person name="D'Hont A."/>
            <person name="de-Souza A.P."/>
            <person name="Souza G.M."/>
            <person name="Vincentz M."/>
            <person name="Kitajima J.P."/>
            <person name="Van Sluys M.-A."/>
        </authorList>
    </citation>
    <scope>NUCLEOTIDE SEQUENCE</scope>
</reference>
<dbReference type="InterPro" id="IPR005123">
    <property type="entry name" value="Oxoglu/Fe-dep_dioxygenase_dom"/>
</dbReference>
<dbReference type="GO" id="GO:0046872">
    <property type="term" value="F:metal ion binding"/>
    <property type="evidence" value="ECO:0007669"/>
    <property type="project" value="UniProtKB-KW"/>
</dbReference>
<name>A0A059PYU5_9POAL</name>
<evidence type="ECO:0000313" key="5">
    <source>
        <dbReference type="EMBL" id="AGT16052.1"/>
    </source>
</evidence>
<dbReference type="InterPro" id="IPR044861">
    <property type="entry name" value="IPNS-like_FE2OG_OXY"/>
</dbReference>
<evidence type="ECO:0000256" key="2">
    <source>
        <dbReference type="ARBA" id="ARBA00023004"/>
    </source>
</evidence>
<organism evidence="5">
    <name type="scientific">Saccharum hybrid cultivar R570</name>
    <dbReference type="NCBI Taxonomy" id="131158"/>
    <lineage>
        <taxon>Eukaryota</taxon>
        <taxon>Viridiplantae</taxon>
        <taxon>Streptophyta</taxon>
        <taxon>Embryophyta</taxon>
        <taxon>Tracheophyta</taxon>
        <taxon>Spermatophyta</taxon>
        <taxon>Magnoliopsida</taxon>
        <taxon>Liliopsida</taxon>
        <taxon>Poales</taxon>
        <taxon>Poaceae</taxon>
        <taxon>PACMAD clade</taxon>
        <taxon>Panicoideae</taxon>
        <taxon>Andropogonodae</taxon>
        <taxon>Andropogoneae</taxon>
        <taxon>Saccharinae</taxon>
        <taxon>Saccharum</taxon>
        <taxon>Saccharum officinarum species complex</taxon>
    </lineage>
</organism>
<sequence length="309" mass="34945">MTEIFEKMKVEFVSQDESVQVVADNVRDTGEVPERYVRSETKADPVIIDAEGYNLPVIDILPLEEKLAVAIPPNGMEGFGHHFVFSKEQKLDWVDILFLATRPIEQRNLSFWPAKPSVFRDTLDKYSLQLSNVSAQLFKFMANNLGVDQEVFLSTFKGLPQSVRINYYPPCSQADRVLGLSPHTDGVGMTFLLHVNDVEGLQIRKDGKWFSVQAMHGALIVNMGDIIEILTNGRYKSVEHRAVINPNKERITIAAFHSIHLFCTIGPLQELLTADKARYKVIDGVEFTKGYFVAKLEGRRYLESLKLGL</sequence>
<evidence type="ECO:0000259" key="4">
    <source>
        <dbReference type="PROSITE" id="PS51471"/>
    </source>
</evidence>
<dbReference type="GO" id="GO:0016491">
    <property type="term" value="F:oxidoreductase activity"/>
    <property type="evidence" value="ECO:0007669"/>
    <property type="project" value="UniProtKB-KW"/>
</dbReference>
<dbReference type="Gene3D" id="2.60.120.330">
    <property type="entry name" value="B-lactam Antibiotic, Isopenicillin N Synthase, Chain"/>
    <property type="match status" value="1"/>
</dbReference>
<evidence type="ECO:0000256" key="3">
    <source>
        <dbReference type="RuleBase" id="RU003682"/>
    </source>
</evidence>
<keyword evidence="3" id="KW-0560">Oxidoreductase</keyword>
<dbReference type="EMBL" id="KF184856">
    <property type="protein sequence ID" value="AGT16052.1"/>
    <property type="molecule type" value="Genomic_DNA"/>
</dbReference>
<evidence type="ECO:0000256" key="1">
    <source>
        <dbReference type="ARBA" id="ARBA00022723"/>
    </source>
</evidence>
<dbReference type="AlphaFoldDB" id="A0A059PYU5"/>
<dbReference type="InterPro" id="IPR027443">
    <property type="entry name" value="IPNS-like_sf"/>
</dbReference>
<keyword evidence="2 3" id="KW-0408">Iron</keyword>
<accession>A0A059PYU5</accession>
<dbReference type="InterPro" id="IPR050295">
    <property type="entry name" value="Plant_2OG-oxidoreductases"/>
</dbReference>
<gene>
    <name evidence="5" type="ORF">SHCRBa_102_M12_R_250</name>
</gene>
<dbReference type="PROSITE" id="PS51471">
    <property type="entry name" value="FE2OG_OXY"/>
    <property type="match status" value="1"/>
</dbReference>
<dbReference type="SUPFAM" id="SSF51197">
    <property type="entry name" value="Clavaminate synthase-like"/>
    <property type="match status" value="1"/>
</dbReference>
<comment type="similarity">
    <text evidence="3">Belongs to the iron/ascorbate-dependent oxidoreductase family.</text>
</comment>